<reference evidence="2" key="2">
    <citation type="submission" date="2021-02" db="EMBL/GenBank/DDBJ databases">
        <authorList>
            <person name="Kimball J.A."/>
            <person name="Haas M.W."/>
            <person name="Macchietto M."/>
            <person name="Kono T."/>
            <person name="Duquette J."/>
            <person name="Shao M."/>
        </authorList>
    </citation>
    <scope>NUCLEOTIDE SEQUENCE</scope>
    <source>
        <tissue evidence="2">Fresh leaf tissue</tissue>
    </source>
</reference>
<name>A0A8J5RW49_ZIZPA</name>
<feature type="region of interest" description="Disordered" evidence="1">
    <location>
        <begin position="316"/>
        <end position="345"/>
    </location>
</feature>
<evidence type="ECO:0000313" key="3">
    <source>
        <dbReference type="Proteomes" id="UP000729402"/>
    </source>
</evidence>
<accession>A0A8J5RW49</accession>
<proteinExistence type="predicted"/>
<reference evidence="2" key="1">
    <citation type="journal article" date="2021" name="bioRxiv">
        <title>Whole Genome Assembly and Annotation of Northern Wild Rice, Zizania palustris L., Supports a Whole Genome Duplication in the Zizania Genus.</title>
        <authorList>
            <person name="Haas M."/>
            <person name="Kono T."/>
            <person name="Macchietto M."/>
            <person name="Millas R."/>
            <person name="McGilp L."/>
            <person name="Shao M."/>
            <person name="Duquette J."/>
            <person name="Hirsch C.N."/>
            <person name="Kimball J."/>
        </authorList>
    </citation>
    <scope>NUCLEOTIDE SEQUENCE</scope>
    <source>
        <tissue evidence="2">Fresh leaf tissue</tissue>
    </source>
</reference>
<dbReference type="AlphaFoldDB" id="A0A8J5RW49"/>
<protein>
    <submittedName>
        <fullName evidence="2">Uncharacterized protein</fullName>
    </submittedName>
</protein>
<evidence type="ECO:0000256" key="1">
    <source>
        <dbReference type="SAM" id="MobiDB-lite"/>
    </source>
</evidence>
<comment type="caution">
    <text evidence="2">The sequence shown here is derived from an EMBL/GenBank/DDBJ whole genome shotgun (WGS) entry which is preliminary data.</text>
</comment>
<dbReference type="EMBL" id="JAAALK010000288">
    <property type="protein sequence ID" value="KAG8054524.1"/>
    <property type="molecule type" value="Genomic_DNA"/>
</dbReference>
<dbReference type="Proteomes" id="UP000729402">
    <property type="component" value="Unassembled WGS sequence"/>
</dbReference>
<keyword evidence="3" id="KW-1185">Reference proteome</keyword>
<gene>
    <name evidence="2" type="ORF">GUJ93_ZPchr0001g29705</name>
</gene>
<sequence length="345" mass="37202">MRQRCCGIWQGGEDQQGERAVRRHGRHAPVFALYSVVVAWGLCRVGGGSATGMRQRCCGIWQGGEDQQGERAVRRHGRHAPVFALYSVVVAWGLCRVGGGSATGMRQRCCGIWQGGEDQQGERAVRRHGRHAPVFALYSVVVAWGLCRVGGGSATGMRQRCCGIWQGGEDQQGERAVRRHGRHAPVFALYSVVVAWGLCRVGGGSATGMRQRCCGIWQGGEDQQGERAVRRHGRHAPVFALYSVVVAWGLCRVGGGSATGMRQRCCGIWQGGEDQQGERAVRRHGRHARFSPIELVSSGSRSSPCCPKFFPIAATRPSSSAPHGGLSRSRASTAGGTHIRNPQLA</sequence>
<organism evidence="2 3">
    <name type="scientific">Zizania palustris</name>
    <name type="common">Northern wild rice</name>
    <dbReference type="NCBI Taxonomy" id="103762"/>
    <lineage>
        <taxon>Eukaryota</taxon>
        <taxon>Viridiplantae</taxon>
        <taxon>Streptophyta</taxon>
        <taxon>Embryophyta</taxon>
        <taxon>Tracheophyta</taxon>
        <taxon>Spermatophyta</taxon>
        <taxon>Magnoliopsida</taxon>
        <taxon>Liliopsida</taxon>
        <taxon>Poales</taxon>
        <taxon>Poaceae</taxon>
        <taxon>BOP clade</taxon>
        <taxon>Oryzoideae</taxon>
        <taxon>Oryzeae</taxon>
        <taxon>Zizaniinae</taxon>
        <taxon>Zizania</taxon>
    </lineage>
</organism>
<evidence type="ECO:0000313" key="2">
    <source>
        <dbReference type="EMBL" id="KAG8054524.1"/>
    </source>
</evidence>